<dbReference type="STRING" id="686624.SAMN04488242_1745"/>
<dbReference type="GO" id="GO:0045271">
    <property type="term" value="C:respiratory chain complex I"/>
    <property type="evidence" value="ECO:0007669"/>
    <property type="project" value="TreeGrafter"/>
</dbReference>
<organism evidence="3 4">
    <name type="scientific">Tessaracoccus oleiagri</name>
    <dbReference type="NCBI Taxonomy" id="686624"/>
    <lineage>
        <taxon>Bacteria</taxon>
        <taxon>Bacillati</taxon>
        <taxon>Actinomycetota</taxon>
        <taxon>Actinomycetes</taxon>
        <taxon>Propionibacteriales</taxon>
        <taxon>Propionibacteriaceae</taxon>
        <taxon>Tessaracoccus</taxon>
    </lineage>
</organism>
<dbReference type="InterPro" id="IPR006137">
    <property type="entry name" value="NADH_UbQ_OxRdtase-like_20kDa"/>
</dbReference>
<evidence type="ECO:0000313" key="4">
    <source>
        <dbReference type="Proteomes" id="UP000199475"/>
    </source>
</evidence>
<evidence type="ECO:0000256" key="1">
    <source>
        <dbReference type="ARBA" id="ARBA00022719"/>
    </source>
</evidence>
<accession>A0A1G9KNU7</accession>
<reference evidence="3 4" key="1">
    <citation type="submission" date="2016-10" db="EMBL/GenBank/DDBJ databases">
        <authorList>
            <person name="de Groot N.N."/>
        </authorList>
    </citation>
    <scope>NUCLEOTIDE SEQUENCE [LARGE SCALE GENOMIC DNA]</scope>
    <source>
        <strain evidence="3 4">CGMCC 1.9159</strain>
    </source>
</reference>
<dbReference type="SUPFAM" id="SSF56770">
    <property type="entry name" value="HydA/Nqo6-like"/>
    <property type="match status" value="1"/>
</dbReference>
<dbReference type="PANTHER" id="PTHR11995:SF14">
    <property type="entry name" value="NADH DEHYDROGENASE [UBIQUINONE] IRON-SULFUR PROTEIN 7, MITOCHONDRIAL"/>
    <property type="match status" value="1"/>
</dbReference>
<protein>
    <submittedName>
        <fullName evidence="3">NADH-quinone oxidoreductase subunit B</fullName>
    </submittedName>
</protein>
<gene>
    <name evidence="3" type="ORF">SAMN04488242_1745</name>
</gene>
<evidence type="ECO:0000259" key="2">
    <source>
        <dbReference type="Pfam" id="PF01058"/>
    </source>
</evidence>
<proteinExistence type="predicted"/>
<feature type="domain" description="NADH:ubiquinone oxidoreductase-like 20kDa subunit" evidence="2">
    <location>
        <begin position="46"/>
        <end position="126"/>
    </location>
</feature>
<evidence type="ECO:0000313" key="3">
    <source>
        <dbReference type="EMBL" id="SDL51246.1"/>
    </source>
</evidence>
<name>A0A1G9KNU7_9ACTN</name>
<dbReference type="GO" id="GO:0048038">
    <property type="term" value="F:quinone binding"/>
    <property type="evidence" value="ECO:0007669"/>
    <property type="project" value="UniProtKB-KW"/>
</dbReference>
<dbReference type="EMBL" id="FNGP01000003">
    <property type="protein sequence ID" value="SDL51246.1"/>
    <property type="molecule type" value="Genomic_DNA"/>
</dbReference>
<dbReference type="AlphaFoldDB" id="A0A1G9KNU7"/>
<dbReference type="PANTHER" id="PTHR11995">
    <property type="entry name" value="NADH DEHYDROGENASE"/>
    <property type="match status" value="1"/>
</dbReference>
<dbReference type="GO" id="GO:0008137">
    <property type="term" value="F:NADH dehydrogenase (ubiquinone) activity"/>
    <property type="evidence" value="ECO:0007669"/>
    <property type="project" value="TreeGrafter"/>
</dbReference>
<dbReference type="GO" id="GO:0009060">
    <property type="term" value="P:aerobic respiration"/>
    <property type="evidence" value="ECO:0007669"/>
    <property type="project" value="TreeGrafter"/>
</dbReference>
<sequence>MLQAVDWFDDGSVFVVDLALACCALESQAAIGSRQGVPVADVPPDARVVLTFSGTLTAPMEPALRAAVASLPREPVVVAFGACAIAGGPYWDSYSVSKGVGDLIHVDHFIAGCPPPPRAFAEVVEAVRHG</sequence>
<dbReference type="Gene3D" id="3.40.50.12280">
    <property type="match status" value="1"/>
</dbReference>
<dbReference type="RefSeq" id="WP_245701616.1">
    <property type="nucleotide sequence ID" value="NZ_FNGP01000003.1"/>
</dbReference>
<dbReference type="Pfam" id="PF01058">
    <property type="entry name" value="Oxidored_q6"/>
    <property type="match status" value="1"/>
</dbReference>
<dbReference type="Proteomes" id="UP000199475">
    <property type="component" value="Unassembled WGS sequence"/>
</dbReference>
<dbReference type="GO" id="GO:0015990">
    <property type="term" value="P:electron transport coupled proton transport"/>
    <property type="evidence" value="ECO:0007669"/>
    <property type="project" value="TreeGrafter"/>
</dbReference>
<dbReference type="GO" id="GO:0051536">
    <property type="term" value="F:iron-sulfur cluster binding"/>
    <property type="evidence" value="ECO:0007669"/>
    <property type="project" value="InterPro"/>
</dbReference>
<keyword evidence="4" id="KW-1185">Reference proteome</keyword>
<keyword evidence="1" id="KW-0874">Quinone</keyword>